<evidence type="ECO:0000313" key="3">
    <source>
        <dbReference type="Proteomes" id="UP000559027"/>
    </source>
</evidence>
<reference evidence="2 3" key="1">
    <citation type="journal article" date="2020" name="ISME J.">
        <title>Uncovering the hidden diversity of litter-decomposition mechanisms in mushroom-forming fungi.</title>
        <authorList>
            <person name="Floudas D."/>
            <person name="Bentzer J."/>
            <person name="Ahren D."/>
            <person name="Johansson T."/>
            <person name="Persson P."/>
            <person name="Tunlid A."/>
        </authorList>
    </citation>
    <scope>NUCLEOTIDE SEQUENCE [LARGE SCALE GENOMIC DNA]</scope>
    <source>
        <strain evidence="2 3">CBS 146.42</strain>
    </source>
</reference>
<dbReference type="Proteomes" id="UP000559027">
    <property type="component" value="Unassembled WGS sequence"/>
</dbReference>
<feature type="compositionally biased region" description="Acidic residues" evidence="1">
    <location>
        <begin position="13"/>
        <end position="29"/>
    </location>
</feature>
<evidence type="ECO:0008006" key="4">
    <source>
        <dbReference type="Google" id="ProtNLM"/>
    </source>
</evidence>
<gene>
    <name evidence="2" type="ORF">D9756_000833</name>
</gene>
<sequence length="216" mass="23826">MEGSFASTSRAEDELELHDELESSEVEEESQMKPLEGLRLSQMATVYPPKPCERCVRMNRTCKGIAGSRCEYCKRLKQKCSNATGPARGRHATRLAMLAAAAAQGISPPPQTSAAGTSWAGRPKRKATSGKAPANSQSGDDDDYDDDGHEPPTKLNKKRRSGKTTYSPLQSKMLDRITELEDVVHELQSHTTREVERINQIIGRLKADVREMDPAD</sequence>
<feature type="region of interest" description="Disordered" evidence="1">
    <location>
        <begin position="102"/>
        <end position="170"/>
    </location>
</feature>
<dbReference type="AlphaFoldDB" id="A0A8H5LNW4"/>
<organism evidence="2 3">
    <name type="scientific">Leucocoprinus leucothites</name>
    <dbReference type="NCBI Taxonomy" id="201217"/>
    <lineage>
        <taxon>Eukaryota</taxon>
        <taxon>Fungi</taxon>
        <taxon>Dikarya</taxon>
        <taxon>Basidiomycota</taxon>
        <taxon>Agaricomycotina</taxon>
        <taxon>Agaricomycetes</taxon>
        <taxon>Agaricomycetidae</taxon>
        <taxon>Agaricales</taxon>
        <taxon>Agaricineae</taxon>
        <taxon>Agaricaceae</taxon>
        <taxon>Leucocoprinus</taxon>
    </lineage>
</organism>
<evidence type="ECO:0000313" key="2">
    <source>
        <dbReference type="EMBL" id="KAF5364132.1"/>
    </source>
</evidence>
<name>A0A8H5LNW4_9AGAR</name>
<feature type="compositionally biased region" description="Acidic residues" evidence="1">
    <location>
        <begin position="139"/>
        <end position="148"/>
    </location>
</feature>
<feature type="region of interest" description="Disordered" evidence="1">
    <location>
        <begin position="1"/>
        <end position="38"/>
    </location>
</feature>
<dbReference type="EMBL" id="JAACJO010000001">
    <property type="protein sequence ID" value="KAF5364132.1"/>
    <property type="molecule type" value="Genomic_DNA"/>
</dbReference>
<comment type="caution">
    <text evidence="2">The sequence shown here is derived from an EMBL/GenBank/DDBJ whole genome shotgun (WGS) entry which is preliminary data.</text>
</comment>
<evidence type="ECO:0000256" key="1">
    <source>
        <dbReference type="SAM" id="MobiDB-lite"/>
    </source>
</evidence>
<accession>A0A8H5LNW4</accession>
<dbReference type="OrthoDB" id="3051265at2759"/>
<protein>
    <recommendedName>
        <fullName evidence="4">Zn(2)-C6 fungal-type domain-containing protein</fullName>
    </recommendedName>
</protein>
<keyword evidence="3" id="KW-1185">Reference proteome</keyword>
<proteinExistence type="predicted"/>